<keyword evidence="4" id="KW-1185">Reference proteome</keyword>
<evidence type="ECO:0000256" key="2">
    <source>
        <dbReference type="ARBA" id="ARBA00022728"/>
    </source>
</evidence>
<dbReference type="SUPFAM" id="SSF48371">
    <property type="entry name" value="ARM repeat"/>
    <property type="match status" value="1"/>
</dbReference>
<protein>
    <submittedName>
        <fullName evidence="3">HSH155 U2 snRNP spliceosome subunit</fullName>
    </submittedName>
</protein>
<keyword evidence="2" id="KW-0747">Spliceosome</keyword>
<organism evidence="3 4">
    <name type="scientific">Spraguea lophii (strain 42_110)</name>
    <name type="common">Microsporidian parasite</name>
    <dbReference type="NCBI Taxonomy" id="1358809"/>
    <lineage>
        <taxon>Eukaryota</taxon>
        <taxon>Fungi</taxon>
        <taxon>Fungi incertae sedis</taxon>
        <taxon>Microsporidia</taxon>
        <taxon>Spragueidae</taxon>
        <taxon>Spraguea</taxon>
    </lineage>
</organism>
<evidence type="ECO:0000313" key="4">
    <source>
        <dbReference type="Proteomes" id="UP000014978"/>
    </source>
</evidence>
<dbReference type="AlphaFoldDB" id="S7WAY8"/>
<dbReference type="InterPro" id="IPR038737">
    <property type="entry name" value="SF3b_su1-like"/>
</dbReference>
<name>S7WAY8_SPRLO</name>
<gene>
    <name evidence="3" type="ORF">SLOPH_2700</name>
</gene>
<dbReference type="GO" id="GO:0005681">
    <property type="term" value="C:spliceosomal complex"/>
    <property type="evidence" value="ECO:0007669"/>
    <property type="project" value="UniProtKB-KW"/>
</dbReference>
<dbReference type="Gene3D" id="1.25.10.10">
    <property type="entry name" value="Leucine-rich Repeat Variant"/>
    <property type="match status" value="1"/>
</dbReference>
<accession>S7WAY8</accession>
<evidence type="ECO:0000256" key="1">
    <source>
        <dbReference type="ARBA" id="ARBA00005754"/>
    </source>
</evidence>
<dbReference type="InterPro" id="IPR011989">
    <property type="entry name" value="ARM-like"/>
</dbReference>
<feature type="non-terminal residue" evidence="3">
    <location>
        <position position="878"/>
    </location>
</feature>
<comment type="caution">
    <text evidence="3">The sequence shown here is derived from an EMBL/GenBank/DDBJ whole genome shotgun (WGS) entry which is preliminary data.</text>
</comment>
<dbReference type="HOGENOM" id="CLU_321319_0_0_1"/>
<dbReference type="GO" id="GO:0000245">
    <property type="term" value="P:spliceosomal complex assembly"/>
    <property type="evidence" value="ECO:0007669"/>
    <property type="project" value="InterPro"/>
</dbReference>
<dbReference type="VEuPathDB" id="MicrosporidiaDB:SLOPH_2700"/>
<dbReference type="InterPro" id="IPR016024">
    <property type="entry name" value="ARM-type_fold"/>
</dbReference>
<keyword evidence="2" id="KW-0507">mRNA processing</keyword>
<proteinExistence type="inferred from homology"/>
<dbReference type="PANTHER" id="PTHR12097">
    <property type="entry name" value="SPLICING FACTOR 3B, SUBUNIT 1-RELATED"/>
    <property type="match status" value="1"/>
</dbReference>
<sequence length="878" mass="104265">MVSNNDKIIIDIDEEKPNNRREYWESTPRTVTQSKRLKWDQTPIGTTKMVEMLEKANLWDIPPYEIEETEYKNINFNIDDLIKILPSKGYNVYSYNKKDFKKEIFEIIYAIKNGEKIKDFKMWKKIVYEVLRDNIDILIEFNKINNILIENITHIIINSTLNTEETINLLNLIKLIFDDENTNNECKCCAKEESITFDSYYIPDTEILKDKENIKKKPFTCYNKELILILSHYTMSNEEKVKYMAKNILKEIFMNKCYKELLLEIKDYFNEFTTEIQISYVLFNMVEYYSLENFVCLFEAIKGSDLLYAKRILIHTVILILKVNKTGKIFYLIDILELLLFKDKIMLAADGLSVVCKTLGMKLEIVKELENLIYNKNIRDISIDYKSRKLINLYVHMTNVDKTLESGFFSILDKIILKTAKDNQFLMKILSKKRILNKKWIMVALDFDKCIILENEEGFYRLISRNIKNFNIEDVNVVKERILEYIRDKELFNLGLRLLILINNHLSDEDFKIILLYLKNHIEDDKTIALLPKTLKFLKRNDILDIVQMLIQLFENKEKITISLKILSKIIIYLDEDDLHHFTTILYEEISSQNKNITRYHLKPFLTLFNHIIISISDNKESKKDFPFISTVNIDKDNENKYKQSQMIEINNNEIFYNEENPIFNSVISSLPFTMEEFIYTLNPLLKNQDERLTIIVLQILDILLNLKINIKNREFIRIAYEAVDNLSSRNKYVQECSIRVIGKISEKVGYYQILNILLDSLRLPDRIHRNNAALAISVLCQYHNIEYIIPFILTEYSVPDLNIQHGILKSLSFIVKNINYEYINYILYICVDSLKEKDIVHRQMGMDIIKNILIRIKKEKEYSENNYNNKRIDINIF</sequence>
<dbReference type="InParanoid" id="S7WAY8"/>
<dbReference type="GO" id="GO:0003729">
    <property type="term" value="F:mRNA binding"/>
    <property type="evidence" value="ECO:0007669"/>
    <property type="project" value="InterPro"/>
</dbReference>
<dbReference type="EMBL" id="ATCN01000015">
    <property type="protein sequence ID" value="EPR80091.1"/>
    <property type="molecule type" value="Genomic_DNA"/>
</dbReference>
<dbReference type="STRING" id="1358809.S7WAY8"/>
<evidence type="ECO:0000313" key="3">
    <source>
        <dbReference type="EMBL" id="EPR80091.1"/>
    </source>
</evidence>
<dbReference type="Proteomes" id="UP000014978">
    <property type="component" value="Unassembled WGS sequence"/>
</dbReference>
<reference evidence="4" key="1">
    <citation type="journal article" date="2013" name="PLoS Genet.">
        <title>The genome of Spraguea lophii and the basis of host-microsporidian interactions.</title>
        <authorList>
            <person name="Campbell S.E."/>
            <person name="Williams T.A."/>
            <person name="Yousuf A."/>
            <person name="Soanes D.M."/>
            <person name="Paszkiewicz K.H."/>
            <person name="Williams B.A.P."/>
        </authorList>
    </citation>
    <scope>NUCLEOTIDE SEQUENCE [LARGE SCALE GENOMIC DNA]</scope>
    <source>
        <strain evidence="4">42_110</strain>
    </source>
</reference>
<dbReference type="OrthoDB" id="2196406at2759"/>
<keyword evidence="2" id="KW-0508">mRNA splicing</keyword>
<comment type="similarity">
    <text evidence="1">Belongs to the SF3B1 family.</text>
</comment>